<sequence length="254" mass="28090">MGKRRSHSGLPTSLISPLDPAVVSASWRSPPPRRRLRSVNFSRKDENVAFFPHDTVETLHHLLRNKQRNARRSERRRRNNSYTAPSLLPTNTEPSTVTSMNHKQRRLLARQQKRLQEEQTKQASATVNEEMTLSPSSPSPSLPSSQPSLSSSVPAESADSPLVSKADNADPTPTEPETSLPETLKSDMSTSQNGMRSNSNDAICRWQDLPGAKNLLHSTSTAHPSSPRSGLNLHITKCPVSLNADTIFELEDDC</sequence>
<accession>A0A3P7LV53</accession>
<evidence type="ECO:0000313" key="2">
    <source>
        <dbReference type="EMBL" id="VDN10081.1"/>
    </source>
</evidence>
<evidence type="ECO:0000313" key="3">
    <source>
        <dbReference type="Proteomes" id="UP000281553"/>
    </source>
</evidence>
<protein>
    <submittedName>
        <fullName evidence="2">Uncharacterized protein</fullName>
    </submittedName>
</protein>
<proteinExistence type="predicted"/>
<feature type="region of interest" description="Disordered" evidence="1">
    <location>
        <begin position="1"/>
        <end position="35"/>
    </location>
</feature>
<dbReference type="EMBL" id="UYRU01048424">
    <property type="protein sequence ID" value="VDN10081.1"/>
    <property type="molecule type" value="Genomic_DNA"/>
</dbReference>
<dbReference type="AlphaFoldDB" id="A0A3P7LV53"/>
<evidence type="ECO:0000256" key="1">
    <source>
        <dbReference type="SAM" id="MobiDB-lite"/>
    </source>
</evidence>
<feature type="compositionally biased region" description="Low complexity" evidence="1">
    <location>
        <begin position="171"/>
        <end position="183"/>
    </location>
</feature>
<feature type="region of interest" description="Disordered" evidence="1">
    <location>
        <begin position="65"/>
        <end position="199"/>
    </location>
</feature>
<feature type="compositionally biased region" description="Polar residues" evidence="1">
    <location>
        <begin position="186"/>
        <end position="199"/>
    </location>
</feature>
<feature type="compositionally biased region" description="Basic residues" evidence="1">
    <location>
        <begin position="65"/>
        <end position="79"/>
    </location>
</feature>
<reference evidence="2 3" key="1">
    <citation type="submission" date="2018-11" db="EMBL/GenBank/DDBJ databases">
        <authorList>
            <consortium name="Pathogen Informatics"/>
        </authorList>
    </citation>
    <scope>NUCLEOTIDE SEQUENCE [LARGE SCALE GENOMIC DNA]</scope>
</reference>
<feature type="compositionally biased region" description="Low complexity" evidence="1">
    <location>
        <begin position="142"/>
        <end position="161"/>
    </location>
</feature>
<organism evidence="2 3">
    <name type="scientific">Dibothriocephalus latus</name>
    <name type="common">Fish tapeworm</name>
    <name type="synonym">Diphyllobothrium latum</name>
    <dbReference type="NCBI Taxonomy" id="60516"/>
    <lineage>
        <taxon>Eukaryota</taxon>
        <taxon>Metazoa</taxon>
        <taxon>Spiralia</taxon>
        <taxon>Lophotrochozoa</taxon>
        <taxon>Platyhelminthes</taxon>
        <taxon>Cestoda</taxon>
        <taxon>Eucestoda</taxon>
        <taxon>Diphyllobothriidea</taxon>
        <taxon>Diphyllobothriidae</taxon>
        <taxon>Dibothriocephalus</taxon>
    </lineage>
</organism>
<gene>
    <name evidence="2" type="ORF">DILT_LOCUS5912</name>
</gene>
<keyword evidence="3" id="KW-1185">Reference proteome</keyword>
<feature type="compositionally biased region" description="Basic residues" evidence="1">
    <location>
        <begin position="102"/>
        <end position="113"/>
    </location>
</feature>
<name>A0A3P7LV53_DIBLA</name>
<dbReference type="Proteomes" id="UP000281553">
    <property type="component" value="Unassembled WGS sequence"/>
</dbReference>
<feature type="compositionally biased region" description="Polar residues" evidence="1">
    <location>
        <begin position="121"/>
        <end position="131"/>
    </location>
</feature>
<feature type="compositionally biased region" description="Polar residues" evidence="1">
    <location>
        <begin position="81"/>
        <end position="101"/>
    </location>
</feature>